<organism evidence="2 3">
    <name type="scientific">Mesorhizobium alhagi CCNWXJ12-2</name>
    <dbReference type="NCBI Taxonomy" id="1107882"/>
    <lineage>
        <taxon>Bacteria</taxon>
        <taxon>Pseudomonadati</taxon>
        <taxon>Pseudomonadota</taxon>
        <taxon>Alphaproteobacteria</taxon>
        <taxon>Hyphomicrobiales</taxon>
        <taxon>Phyllobacteriaceae</taxon>
        <taxon>Allomesorhizobium</taxon>
    </lineage>
</organism>
<reference evidence="2 3" key="1">
    <citation type="journal article" date="2012" name="J. Bacteriol.">
        <title>Draft Genome Sequence of Mesorhizobium alhagi CCNWXJ12-2T, a Novel Salt-Resistant Species Isolated from the Desert of Northwestern China.</title>
        <authorList>
            <person name="Zhou M."/>
            <person name="Chen W."/>
            <person name="Chen H."/>
            <person name="Wei G."/>
        </authorList>
    </citation>
    <scope>NUCLEOTIDE SEQUENCE [LARGE SCALE GENOMIC DNA]</scope>
    <source>
        <strain evidence="2 3">CCNWXJ12-2</strain>
    </source>
</reference>
<evidence type="ECO:0000259" key="1">
    <source>
        <dbReference type="Pfam" id="PF02525"/>
    </source>
</evidence>
<evidence type="ECO:0000313" key="2">
    <source>
        <dbReference type="EMBL" id="EHK54619.1"/>
    </source>
</evidence>
<dbReference type="InterPro" id="IPR003680">
    <property type="entry name" value="Flavodoxin_fold"/>
</dbReference>
<gene>
    <name evidence="2" type="ORF">MAXJ12_24242</name>
</gene>
<dbReference type="Pfam" id="PF02525">
    <property type="entry name" value="Flavodoxin_2"/>
    <property type="match status" value="1"/>
</dbReference>
<dbReference type="SUPFAM" id="SSF52218">
    <property type="entry name" value="Flavoproteins"/>
    <property type="match status" value="1"/>
</dbReference>
<protein>
    <submittedName>
        <fullName evidence="2">ACP phosphodiesterase</fullName>
    </submittedName>
</protein>
<accession>H0HXC9</accession>
<name>H0HXC9_9HYPH</name>
<dbReference type="InterPro" id="IPR029039">
    <property type="entry name" value="Flavoprotein-like_sf"/>
</dbReference>
<keyword evidence="3" id="KW-1185">Reference proteome</keyword>
<dbReference type="EMBL" id="AHAM01000205">
    <property type="protein sequence ID" value="EHK54619.1"/>
    <property type="molecule type" value="Genomic_DNA"/>
</dbReference>
<dbReference type="AlphaFoldDB" id="H0HXC9"/>
<feature type="domain" description="Flavodoxin-like fold" evidence="1">
    <location>
        <begin position="3"/>
        <end position="62"/>
    </location>
</feature>
<sequence>MLASGGVYSEGPAAALDHATPYLKAVLGFIGITDVEVIRIEGVNRGPDGAANAVTAARTQIARIAA</sequence>
<dbReference type="PANTHER" id="PTHR43741">
    <property type="entry name" value="FMN-DEPENDENT NADH-AZOREDUCTASE 1"/>
    <property type="match status" value="1"/>
</dbReference>
<dbReference type="InterPro" id="IPR050104">
    <property type="entry name" value="FMN-dep_NADH:Q_OxRdtase_AzoR1"/>
</dbReference>
<dbReference type="PANTHER" id="PTHR43741:SF4">
    <property type="entry name" value="FMN-DEPENDENT NADH:QUINONE OXIDOREDUCTASE"/>
    <property type="match status" value="1"/>
</dbReference>
<evidence type="ECO:0000313" key="3">
    <source>
        <dbReference type="Proteomes" id="UP000003250"/>
    </source>
</evidence>
<dbReference type="PATRIC" id="fig|1107882.3.peg.4696"/>
<dbReference type="Gene3D" id="3.40.50.360">
    <property type="match status" value="1"/>
</dbReference>
<proteinExistence type="predicted"/>
<dbReference type="Proteomes" id="UP000003250">
    <property type="component" value="Unassembled WGS sequence"/>
</dbReference>